<dbReference type="Proteomes" id="UP001151760">
    <property type="component" value="Unassembled WGS sequence"/>
</dbReference>
<reference evidence="1" key="2">
    <citation type="submission" date="2022-01" db="EMBL/GenBank/DDBJ databases">
        <authorList>
            <person name="Yamashiro T."/>
            <person name="Shiraishi A."/>
            <person name="Satake H."/>
            <person name="Nakayama K."/>
        </authorList>
    </citation>
    <scope>NUCLEOTIDE SEQUENCE</scope>
</reference>
<gene>
    <name evidence="1" type="ORF">Tco_1018929</name>
</gene>
<evidence type="ECO:0000313" key="1">
    <source>
        <dbReference type="EMBL" id="GJT67449.1"/>
    </source>
</evidence>
<organism evidence="1 2">
    <name type="scientific">Tanacetum coccineum</name>
    <dbReference type="NCBI Taxonomy" id="301880"/>
    <lineage>
        <taxon>Eukaryota</taxon>
        <taxon>Viridiplantae</taxon>
        <taxon>Streptophyta</taxon>
        <taxon>Embryophyta</taxon>
        <taxon>Tracheophyta</taxon>
        <taxon>Spermatophyta</taxon>
        <taxon>Magnoliopsida</taxon>
        <taxon>eudicotyledons</taxon>
        <taxon>Gunneridae</taxon>
        <taxon>Pentapetalae</taxon>
        <taxon>asterids</taxon>
        <taxon>campanulids</taxon>
        <taxon>Asterales</taxon>
        <taxon>Asteraceae</taxon>
        <taxon>Asteroideae</taxon>
        <taxon>Anthemideae</taxon>
        <taxon>Anthemidinae</taxon>
        <taxon>Tanacetum</taxon>
    </lineage>
</organism>
<keyword evidence="2" id="KW-1185">Reference proteome</keyword>
<proteinExistence type="predicted"/>
<reference evidence="1" key="1">
    <citation type="journal article" date="2022" name="Int. J. Mol. Sci.">
        <title>Draft Genome of Tanacetum Coccineum: Genomic Comparison of Closely Related Tanacetum-Family Plants.</title>
        <authorList>
            <person name="Yamashiro T."/>
            <person name="Shiraishi A."/>
            <person name="Nakayama K."/>
            <person name="Satake H."/>
        </authorList>
    </citation>
    <scope>NUCLEOTIDE SEQUENCE</scope>
</reference>
<dbReference type="EMBL" id="BQNB010017809">
    <property type="protein sequence ID" value="GJT67449.1"/>
    <property type="molecule type" value="Genomic_DNA"/>
</dbReference>
<protein>
    <submittedName>
        <fullName evidence="1">Uncharacterized protein</fullName>
    </submittedName>
</protein>
<evidence type="ECO:0000313" key="2">
    <source>
        <dbReference type="Proteomes" id="UP001151760"/>
    </source>
</evidence>
<sequence>MEGDFPRLHLNDIEDMLLLVVQNRLNNLNGEVIKKLNIARPLTHKAGISDLPPYIAFSNPQGFIYLDKLERNRLMCSYELYKFSDDTLISVQDKLKDMANNLEMGYIVAGKKVDEELGKVRWWKGIREIP</sequence>
<comment type="caution">
    <text evidence="1">The sequence shown here is derived from an EMBL/GenBank/DDBJ whole genome shotgun (WGS) entry which is preliminary data.</text>
</comment>
<name>A0ABQ5FW20_9ASTR</name>
<accession>A0ABQ5FW20</accession>